<evidence type="ECO:0000313" key="7">
    <source>
        <dbReference type="Proteomes" id="UP000594263"/>
    </source>
</evidence>
<dbReference type="PANTHER" id="PTHR32295:SF175">
    <property type="entry name" value="PROTEIN IQ-DOMAIN 2"/>
    <property type="match status" value="1"/>
</dbReference>
<name>A0A7N0UV37_KALFE</name>
<feature type="compositionally biased region" description="Polar residues" evidence="4">
    <location>
        <begin position="31"/>
        <end position="43"/>
    </location>
</feature>
<dbReference type="EnsemblPlants" id="Kaladp0087s0183.2.v1.1">
    <property type="protein sequence ID" value="Kaladp0087s0183.2.v1.1"/>
    <property type="gene ID" value="Kaladp0087s0183.v1.1"/>
</dbReference>
<accession>A0A7N0UV37</accession>
<dbReference type="GO" id="GO:0005516">
    <property type="term" value="F:calmodulin binding"/>
    <property type="evidence" value="ECO:0007669"/>
    <property type="project" value="UniProtKB-KW"/>
</dbReference>
<feature type="compositionally biased region" description="Basic and acidic residues" evidence="4">
    <location>
        <begin position="290"/>
        <end position="300"/>
    </location>
</feature>
<dbReference type="OMA" id="SWMERRM"/>
<evidence type="ECO:0000313" key="6">
    <source>
        <dbReference type="EnsemblPlants" id="Kaladp0087s0183.1.v1.1"/>
    </source>
</evidence>
<dbReference type="Pfam" id="PF13178">
    <property type="entry name" value="DUF4005"/>
    <property type="match status" value="1"/>
</dbReference>
<dbReference type="Gramene" id="Kaladp0087s0183.2.v1.1">
    <property type="protein sequence ID" value="Kaladp0087s0183.2.v1.1"/>
    <property type="gene ID" value="Kaladp0087s0183.v1.1"/>
</dbReference>
<dbReference type="EnsemblPlants" id="Kaladp0087s0183.3.v1.1">
    <property type="protein sequence ID" value="Kaladp0087s0183.3.v1.1"/>
    <property type="gene ID" value="Kaladp0087s0183.v1.1"/>
</dbReference>
<evidence type="ECO:0000259" key="5">
    <source>
        <dbReference type="Pfam" id="PF13178"/>
    </source>
</evidence>
<dbReference type="Gramene" id="Kaladp0087s0183.1.v1.1">
    <property type="protein sequence ID" value="Kaladp0087s0183.1.v1.1"/>
    <property type="gene ID" value="Kaladp0087s0183.v1.1"/>
</dbReference>
<proteinExistence type="inferred from homology"/>
<dbReference type="Proteomes" id="UP000594263">
    <property type="component" value="Unplaced"/>
</dbReference>
<feature type="region of interest" description="Disordered" evidence="4">
    <location>
        <begin position="289"/>
        <end position="402"/>
    </location>
</feature>
<feature type="domain" description="DUF4005" evidence="5">
    <location>
        <begin position="376"/>
        <end position="450"/>
    </location>
</feature>
<evidence type="ECO:0000256" key="2">
    <source>
        <dbReference type="ARBA" id="ARBA00024341"/>
    </source>
</evidence>
<evidence type="ECO:0000256" key="1">
    <source>
        <dbReference type="ARBA" id="ARBA00022860"/>
    </source>
</evidence>
<feature type="compositionally biased region" description="Polar residues" evidence="4">
    <location>
        <begin position="393"/>
        <end position="402"/>
    </location>
</feature>
<dbReference type="PROSITE" id="PS50096">
    <property type="entry name" value="IQ"/>
    <property type="match status" value="1"/>
</dbReference>
<feature type="region of interest" description="Disordered" evidence="4">
    <location>
        <begin position="1"/>
        <end position="43"/>
    </location>
</feature>
<dbReference type="Gramene" id="Kaladp0087s0183.3.v1.1">
    <property type="protein sequence ID" value="Kaladp0087s0183.3.v1.1"/>
    <property type="gene ID" value="Kaladp0087s0183.v1.1"/>
</dbReference>
<protein>
    <recommendedName>
        <fullName evidence="5">DUF4005 domain-containing protein</fullName>
    </recommendedName>
</protein>
<dbReference type="Pfam" id="PF00612">
    <property type="entry name" value="IQ"/>
    <property type="match status" value="1"/>
</dbReference>
<keyword evidence="7" id="KW-1185">Reference proteome</keyword>
<evidence type="ECO:0000256" key="3">
    <source>
        <dbReference type="ARBA" id="ARBA00024378"/>
    </source>
</evidence>
<evidence type="ECO:0000256" key="4">
    <source>
        <dbReference type="SAM" id="MobiDB-lite"/>
    </source>
</evidence>
<comment type="subunit">
    <text evidence="3">Binds to multiple calmodulin (CaM) in the presence of Ca(2+) and CaM-like proteins.</text>
</comment>
<dbReference type="SMART" id="SM00015">
    <property type="entry name" value="IQ"/>
    <property type="match status" value="1"/>
</dbReference>
<keyword evidence="1" id="KW-0112">Calmodulin-binding</keyword>
<dbReference type="PANTHER" id="PTHR32295">
    <property type="entry name" value="IQ-DOMAIN 5-RELATED"/>
    <property type="match status" value="1"/>
</dbReference>
<dbReference type="EnsemblPlants" id="Kaladp0087s0183.1.v1.1">
    <property type="protein sequence ID" value="Kaladp0087s0183.1.v1.1"/>
    <property type="gene ID" value="Kaladp0087s0183.v1.1"/>
</dbReference>
<dbReference type="InterPro" id="IPR000048">
    <property type="entry name" value="IQ_motif_EF-hand-BS"/>
</dbReference>
<reference evidence="6" key="1">
    <citation type="submission" date="2021-01" db="UniProtKB">
        <authorList>
            <consortium name="EnsemblPlants"/>
        </authorList>
    </citation>
    <scope>IDENTIFICATION</scope>
</reference>
<organism evidence="6 7">
    <name type="scientific">Kalanchoe fedtschenkoi</name>
    <name type="common">Lavender scallops</name>
    <name type="synonym">South American air plant</name>
    <dbReference type="NCBI Taxonomy" id="63787"/>
    <lineage>
        <taxon>Eukaryota</taxon>
        <taxon>Viridiplantae</taxon>
        <taxon>Streptophyta</taxon>
        <taxon>Embryophyta</taxon>
        <taxon>Tracheophyta</taxon>
        <taxon>Spermatophyta</taxon>
        <taxon>Magnoliopsida</taxon>
        <taxon>eudicotyledons</taxon>
        <taxon>Gunneridae</taxon>
        <taxon>Pentapetalae</taxon>
        <taxon>Saxifragales</taxon>
        <taxon>Crassulaceae</taxon>
        <taxon>Kalanchoe</taxon>
    </lineage>
</organism>
<feature type="region of interest" description="Disordered" evidence="4">
    <location>
        <begin position="424"/>
        <end position="463"/>
    </location>
</feature>
<comment type="similarity">
    <text evidence="2">Belongs to the IQD family.</text>
</comment>
<sequence length="475" mass="52278">MGRKGKWFSSIKKALSPASSTKKHQEKSKSKSYQSGNQNNPSTGVAVAVRESNVELPPQSPSNDIGIVQADVNHQTSITALSETVSDTQVTAEPQVVIPGQLAPEVIEVTTVTRYAGKSVEEVASIKIQTVFRGYLARRALRAIRGLVRLNLLVQGPVVKRQATNTLRCMQTLARVQSQIRSRRVRMSEENEALQRQLLQKHVKELEKVQLSDEWNDSARSKEQVEANLVSKHEAAMRRERALAYAFTHQQTWKNTPKTPNTMFMDPTNPSWGWSWLERWMSARPWEQGTTEKELNDHSSVKSATRSIAGGEINKSYARHQLNLDKPSPASTPRLSIGNRPTPPVATSVAGKVKSASPRAVPLVPDDDMKSLQSEKTNRRHSYAGSSVRDNESLASSPSLPSYMVPTQSAKAKLRMQSPVGLQIGVTSPDKVPSGVPKKRLSYPASPARPRRHSGPPKVESSSIAEQAVVIGVES</sequence>
<dbReference type="CDD" id="cd23767">
    <property type="entry name" value="IQCD"/>
    <property type="match status" value="1"/>
</dbReference>
<dbReference type="AlphaFoldDB" id="A0A7N0UV37"/>
<dbReference type="InterPro" id="IPR025064">
    <property type="entry name" value="DUF4005"/>
</dbReference>